<keyword evidence="4" id="KW-0805">Transcription regulation</keyword>
<keyword evidence="8" id="KW-0812">Transmembrane</keyword>
<dbReference type="GO" id="GO:0003677">
    <property type="term" value="F:DNA binding"/>
    <property type="evidence" value="ECO:0007669"/>
    <property type="project" value="UniProtKB-KW"/>
</dbReference>
<sequence length="226" mass="25305">MLFNHHRPFDEAEMYLFTPSSSSSCSSVDCTLSLGTPSTRLTNNDETEKRVHHDRRSGSRMSNFCWDILQQSKHTASPAAKLTRGPASARKCFAKRFVGIRFPRKEREEGQVQLPSELPLSGRSGEEEYEPPQHMDETIHGSPPDLGPVSFEHKIPETRFQIEETSPFSSPVEMATSWSLTMGLLVLLCLPSSVVVCVCFLSSSHALTQSSPPFALLRRRMFQGFA</sequence>
<feature type="region of interest" description="Disordered" evidence="7">
    <location>
        <begin position="36"/>
        <end position="56"/>
    </location>
</feature>
<evidence type="ECO:0000256" key="1">
    <source>
        <dbReference type="ARBA" id="ARBA00022723"/>
    </source>
</evidence>
<reference evidence="9 10" key="1">
    <citation type="journal article" date="2018" name="Proc. Natl. Acad. Sci. U.S.A.">
        <title>Draft genome sequence of Camellia sinensis var. sinensis provides insights into the evolution of the tea genome and tea quality.</title>
        <authorList>
            <person name="Wei C."/>
            <person name="Yang H."/>
            <person name="Wang S."/>
            <person name="Zhao J."/>
            <person name="Liu C."/>
            <person name="Gao L."/>
            <person name="Xia E."/>
            <person name="Lu Y."/>
            <person name="Tai Y."/>
            <person name="She G."/>
            <person name="Sun J."/>
            <person name="Cao H."/>
            <person name="Tong W."/>
            <person name="Gao Q."/>
            <person name="Li Y."/>
            <person name="Deng W."/>
            <person name="Jiang X."/>
            <person name="Wang W."/>
            <person name="Chen Q."/>
            <person name="Zhang S."/>
            <person name="Li H."/>
            <person name="Wu J."/>
            <person name="Wang P."/>
            <person name="Li P."/>
            <person name="Shi C."/>
            <person name="Zheng F."/>
            <person name="Jian J."/>
            <person name="Huang B."/>
            <person name="Shan D."/>
            <person name="Shi M."/>
            <person name="Fang C."/>
            <person name="Yue Y."/>
            <person name="Li F."/>
            <person name="Li D."/>
            <person name="Wei S."/>
            <person name="Han B."/>
            <person name="Jiang C."/>
            <person name="Yin Y."/>
            <person name="Xia T."/>
            <person name="Zhang Z."/>
            <person name="Bennetzen J.L."/>
            <person name="Zhao S."/>
            <person name="Wan X."/>
        </authorList>
    </citation>
    <scope>NUCLEOTIDE SEQUENCE [LARGE SCALE GENOMIC DNA]</scope>
    <source>
        <strain evidence="10">cv. Shuchazao</strain>
        <tissue evidence="9">Leaf</tissue>
    </source>
</reference>
<dbReference type="PANTHER" id="PTHR46813">
    <property type="entry name" value="GATA TRANSCRIPTION FACTOR 18"/>
    <property type="match status" value="1"/>
</dbReference>
<protein>
    <submittedName>
        <fullName evidence="9">Uncharacterized protein</fullName>
    </submittedName>
</protein>
<evidence type="ECO:0000256" key="4">
    <source>
        <dbReference type="ARBA" id="ARBA00023015"/>
    </source>
</evidence>
<keyword evidence="2" id="KW-0863">Zinc-finger</keyword>
<comment type="caution">
    <text evidence="9">The sequence shown here is derived from an EMBL/GenBank/DDBJ whole genome shotgun (WGS) entry which is preliminary data.</text>
</comment>
<dbReference type="EMBL" id="SDRB02004924">
    <property type="protein sequence ID" value="THG15113.1"/>
    <property type="molecule type" value="Genomic_DNA"/>
</dbReference>
<organism evidence="9 10">
    <name type="scientific">Camellia sinensis var. sinensis</name>
    <name type="common">China tea</name>
    <dbReference type="NCBI Taxonomy" id="542762"/>
    <lineage>
        <taxon>Eukaryota</taxon>
        <taxon>Viridiplantae</taxon>
        <taxon>Streptophyta</taxon>
        <taxon>Embryophyta</taxon>
        <taxon>Tracheophyta</taxon>
        <taxon>Spermatophyta</taxon>
        <taxon>Magnoliopsida</taxon>
        <taxon>eudicotyledons</taxon>
        <taxon>Gunneridae</taxon>
        <taxon>Pentapetalae</taxon>
        <taxon>asterids</taxon>
        <taxon>Ericales</taxon>
        <taxon>Theaceae</taxon>
        <taxon>Camellia</taxon>
    </lineage>
</organism>
<dbReference type="GO" id="GO:0008270">
    <property type="term" value="F:zinc ion binding"/>
    <property type="evidence" value="ECO:0007669"/>
    <property type="project" value="UniProtKB-KW"/>
</dbReference>
<feature type="region of interest" description="Disordered" evidence="7">
    <location>
        <begin position="108"/>
        <end position="135"/>
    </location>
</feature>
<evidence type="ECO:0000256" key="2">
    <source>
        <dbReference type="ARBA" id="ARBA00022771"/>
    </source>
</evidence>
<evidence type="ECO:0000256" key="7">
    <source>
        <dbReference type="SAM" id="MobiDB-lite"/>
    </source>
</evidence>
<evidence type="ECO:0000256" key="8">
    <source>
        <dbReference type="SAM" id="Phobius"/>
    </source>
</evidence>
<dbReference type="AlphaFoldDB" id="A0A4S4EFE2"/>
<evidence type="ECO:0000256" key="6">
    <source>
        <dbReference type="ARBA" id="ARBA00023163"/>
    </source>
</evidence>
<accession>A0A4S4EFE2</accession>
<feature type="transmembrane region" description="Helical" evidence="8">
    <location>
        <begin position="178"/>
        <end position="201"/>
    </location>
</feature>
<evidence type="ECO:0000313" key="9">
    <source>
        <dbReference type="EMBL" id="THG15113.1"/>
    </source>
</evidence>
<dbReference type="Proteomes" id="UP000306102">
    <property type="component" value="Unassembled WGS sequence"/>
</dbReference>
<evidence type="ECO:0000256" key="5">
    <source>
        <dbReference type="ARBA" id="ARBA00023125"/>
    </source>
</evidence>
<dbReference type="STRING" id="542762.A0A4S4EFE2"/>
<keyword evidence="10" id="KW-1185">Reference proteome</keyword>
<evidence type="ECO:0000313" key="10">
    <source>
        <dbReference type="Proteomes" id="UP000306102"/>
    </source>
</evidence>
<dbReference type="PANTHER" id="PTHR46813:SF16">
    <property type="entry name" value="GATA TRANSCRIPTION FACTOR 18"/>
    <property type="match status" value="1"/>
</dbReference>
<dbReference type="PROSITE" id="PS51257">
    <property type="entry name" value="PROKAR_LIPOPROTEIN"/>
    <property type="match status" value="1"/>
</dbReference>
<keyword evidence="3" id="KW-0862">Zinc</keyword>
<proteinExistence type="predicted"/>
<evidence type="ECO:0000256" key="3">
    <source>
        <dbReference type="ARBA" id="ARBA00022833"/>
    </source>
</evidence>
<keyword evidence="1" id="KW-0479">Metal-binding</keyword>
<keyword evidence="8" id="KW-0472">Membrane</keyword>
<name>A0A4S4EFE2_CAMSN</name>
<keyword evidence="5" id="KW-0238">DNA-binding</keyword>
<gene>
    <name evidence="9" type="ORF">TEA_017580</name>
</gene>
<keyword evidence="6" id="KW-0804">Transcription</keyword>
<keyword evidence="8" id="KW-1133">Transmembrane helix</keyword>